<dbReference type="AlphaFoldDB" id="A0A1I0T0T2"/>
<evidence type="ECO:0000313" key="2">
    <source>
        <dbReference type="Proteomes" id="UP000198650"/>
    </source>
</evidence>
<organism evidence="1 2">
    <name type="scientific">Parageobacillus thermantarcticus</name>
    <dbReference type="NCBI Taxonomy" id="186116"/>
    <lineage>
        <taxon>Bacteria</taxon>
        <taxon>Bacillati</taxon>
        <taxon>Bacillota</taxon>
        <taxon>Bacilli</taxon>
        <taxon>Bacillales</taxon>
        <taxon>Anoxybacillaceae</taxon>
        <taxon>Parageobacillus</taxon>
    </lineage>
</organism>
<gene>
    <name evidence="1" type="ORF">SAMN05192569_100957</name>
</gene>
<accession>A0A1I0T0T2</accession>
<protein>
    <recommendedName>
        <fullName evidence="3">Coat F domain-containing protein</fullName>
    </recommendedName>
</protein>
<sequence length="133" mass="15204">MRAVKQLLRAIKRSAQLAEQLAEMVDDEMWKQQLALYLEDIQRQYELWQYIHHLLAGAYEESGEEKTAKASVAGLVHALCCNELEKGMLCQKASEKLSGAARKAADQSLQQAIQYSRLFFTMMQTQLAPQIER</sequence>
<name>A0A1I0T0T2_9BACL</name>
<keyword evidence="2" id="KW-1185">Reference proteome</keyword>
<proteinExistence type="predicted"/>
<dbReference type="EMBL" id="FOJS01000009">
    <property type="protein sequence ID" value="SFA45375.1"/>
    <property type="molecule type" value="Genomic_DNA"/>
</dbReference>
<reference evidence="2" key="1">
    <citation type="submission" date="2016-10" db="EMBL/GenBank/DDBJ databases">
        <authorList>
            <person name="Varghese N."/>
            <person name="Submissions S."/>
        </authorList>
    </citation>
    <scope>NUCLEOTIDE SEQUENCE [LARGE SCALE GENOMIC DNA]</scope>
    <source>
        <strain evidence="2">M1</strain>
    </source>
</reference>
<evidence type="ECO:0008006" key="3">
    <source>
        <dbReference type="Google" id="ProtNLM"/>
    </source>
</evidence>
<dbReference type="OrthoDB" id="2966590at2"/>
<dbReference type="Proteomes" id="UP000198650">
    <property type="component" value="Unassembled WGS sequence"/>
</dbReference>
<evidence type="ECO:0000313" key="1">
    <source>
        <dbReference type="EMBL" id="SFA45375.1"/>
    </source>
</evidence>